<proteinExistence type="inferred from homology"/>
<dbReference type="Pfam" id="PF00378">
    <property type="entry name" value="ECH_1"/>
    <property type="match status" value="1"/>
</dbReference>
<dbReference type="CDD" id="cd06558">
    <property type="entry name" value="crotonase-like"/>
    <property type="match status" value="1"/>
</dbReference>
<dbReference type="AlphaFoldDB" id="A0A1X1U8R4"/>
<evidence type="ECO:0000256" key="1">
    <source>
        <dbReference type="ARBA" id="ARBA00005254"/>
    </source>
</evidence>
<comment type="caution">
    <text evidence="2">The sequence shown here is derived from an EMBL/GenBank/DDBJ whole genome shotgun (WGS) entry which is preliminary data.</text>
</comment>
<protein>
    <submittedName>
        <fullName evidence="2">Crotonase</fullName>
    </submittedName>
</protein>
<gene>
    <name evidence="2" type="ORF">AWC05_20735</name>
</gene>
<evidence type="ECO:0000313" key="2">
    <source>
        <dbReference type="EMBL" id="ORV53197.1"/>
    </source>
</evidence>
<dbReference type="OrthoDB" id="9807606at2"/>
<dbReference type="GO" id="GO:0003824">
    <property type="term" value="F:catalytic activity"/>
    <property type="evidence" value="ECO:0007669"/>
    <property type="project" value="UniProtKB-ARBA"/>
</dbReference>
<dbReference type="STRING" id="292462.AWC05_20735"/>
<dbReference type="InterPro" id="IPR029045">
    <property type="entry name" value="ClpP/crotonase-like_dom_sf"/>
</dbReference>
<sequence length="258" mass="28539">MAGLPTPFSEYSKKYAHIALERDEHGILEVRVHTGDKSLVWTAAAHDELAYCFNDIACDRDNSVMILTGTGESFCNEIDFSSFKLRTPRQWDQIIFEGQRLLTNLLDIPIPVIAAVNGPVTNHPEIPVMCDVVLAADTAFFQDGPHFPSGIVPGDGAHVVWPQVLGLNRARYFLLTGQHLDATTAQQYGVVNEVLPGADLIARARELARDIVAKPLLARRYARTVLTREFKRRLEADLGFGLAYEALAAIDLGIEDDQ</sequence>
<comment type="similarity">
    <text evidence="1">Belongs to the enoyl-CoA hydratase/isomerase family.</text>
</comment>
<accession>A0A1X1U8R4</accession>
<dbReference type="PANTHER" id="PTHR43802:SF1">
    <property type="entry name" value="IP11341P-RELATED"/>
    <property type="match status" value="1"/>
</dbReference>
<dbReference type="EMBL" id="LQOV01000014">
    <property type="protein sequence ID" value="ORV53197.1"/>
    <property type="molecule type" value="Genomic_DNA"/>
</dbReference>
<organism evidence="2 3">
    <name type="scientific">Mycobacterium florentinum</name>
    <dbReference type="NCBI Taxonomy" id="292462"/>
    <lineage>
        <taxon>Bacteria</taxon>
        <taxon>Bacillati</taxon>
        <taxon>Actinomycetota</taxon>
        <taxon>Actinomycetes</taxon>
        <taxon>Mycobacteriales</taxon>
        <taxon>Mycobacteriaceae</taxon>
        <taxon>Mycobacterium</taxon>
        <taxon>Mycobacterium simiae complex</taxon>
    </lineage>
</organism>
<dbReference type="SUPFAM" id="SSF52096">
    <property type="entry name" value="ClpP/crotonase"/>
    <property type="match status" value="1"/>
</dbReference>
<dbReference type="Gene3D" id="3.90.226.10">
    <property type="entry name" value="2-enoyl-CoA Hydratase, Chain A, domain 1"/>
    <property type="match status" value="1"/>
</dbReference>
<dbReference type="InterPro" id="IPR001753">
    <property type="entry name" value="Enoyl-CoA_hydra/iso"/>
</dbReference>
<keyword evidence="3" id="KW-1185">Reference proteome</keyword>
<dbReference type="PANTHER" id="PTHR43802">
    <property type="entry name" value="ENOYL-COA HYDRATASE"/>
    <property type="match status" value="1"/>
</dbReference>
<dbReference type="RefSeq" id="WP_085222130.1">
    <property type="nucleotide sequence ID" value="NZ_AP022576.1"/>
</dbReference>
<name>A0A1X1U8R4_MYCFL</name>
<dbReference type="Proteomes" id="UP000193010">
    <property type="component" value="Unassembled WGS sequence"/>
</dbReference>
<evidence type="ECO:0000313" key="3">
    <source>
        <dbReference type="Proteomes" id="UP000193010"/>
    </source>
</evidence>
<reference evidence="2 3" key="1">
    <citation type="submission" date="2016-01" db="EMBL/GenBank/DDBJ databases">
        <title>The new phylogeny of the genus Mycobacterium.</title>
        <authorList>
            <person name="Tarcisio F."/>
            <person name="Conor M."/>
            <person name="Antonella G."/>
            <person name="Elisabetta G."/>
            <person name="Giulia F.S."/>
            <person name="Sara T."/>
            <person name="Anna F."/>
            <person name="Clotilde B."/>
            <person name="Roberto B."/>
            <person name="Veronica D.S."/>
            <person name="Fabio R."/>
            <person name="Monica P."/>
            <person name="Olivier J."/>
            <person name="Enrico T."/>
            <person name="Nicola S."/>
        </authorList>
    </citation>
    <scope>NUCLEOTIDE SEQUENCE [LARGE SCALE GENOMIC DNA]</scope>
    <source>
        <strain evidence="2 3">DSM 44852</strain>
    </source>
</reference>